<evidence type="ECO:0000259" key="6">
    <source>
        <dbReference type="Pfam" id="PF06305"/>
    </source>
</evidence>
<name>K4KIE7_SIMAS</name>
<dbReference type="KEGG" id="saga:M5M_02570"/>
<dbReference type="AlphaFoldDB" id="K4KIE7"/>
<evidence type="ECO:0000256" key="1">
    <source>
        <dbReference type="ARBA" id="ARBA00022475"/>
    </source>
</evidence>
<keyword evidence="3 5" id="KW-1133">Transmembrane helix</keyword>
<evidence type="ECO:0000313" key="8">
    <source>
        <dbReference type="Proteomes" id="UP000000466"/>
    </source>
</evidence>
<keyword evidence="1" id="KW-1003">Cell membrane</keyword>
<dbReference type="RefSeq" id="WP_015045906.1">
    <property type="nucleotide sequence ID" value="NC_018868.3"/>
</dbReference>
<evidence type="ECO:0000313" key="7">
    <source>
        <dbReference type="EMBL" id="AFU97733.1"/>
    </source>
</evidence>
<sequence length="90" mass="9837">MSAIKRIIVLFLLLLFGILGAWFGWVNRTQVELNLLGVTSVELSLGIIVLGALSFGVFAGLAVAQISVYQLRLKNRSLTKKLSYNQGKAD</sequence>
<feature type="transmembrane region" description="Helical" evidence="5">
    <location>
        <begin position="7"/>
        <end position="25"/>
    </location>
</feature>
<accession>K4KIE7</accession>
<evidence type="ECO:0000256" key="4">
    <source>
        <dbReference type="ARBA" id="ARBA00023136"/>
    </source>
</evidence>
<evidence type="ECO:0000256" key="5">
    <source>
        <dbReference type="SAM" id="Phobius"/>
    </source>
</evidence>
<protein>
    <recommendedName>
        <fullName evidence="6">Lipopolysaccharide assembly protein A domain-containing protein</fullName>
    </recommendedName>
</protein>
<keyword evidence="2 5" id="KW-0812">Transmembrane</keyword>
<feature type="domain" description="Lipopolysaccharide assembly protein A" evidence="6">
    <location>
        <begin position="27"/>
        <end position="83"/>
    </location>
</feature>
<gene>
    <name evidence="7" type="ordered locus">M5M_02570</name>
</gene>
<keyword evidence="8" id="KW-1185">Reference proteome</keyword>
<evidence type="ECO:0000256" key="2">
    <source>
        <dbReference type="ARBA" id="ARBA00022692"/>
    </source>
</evidence>
<organism evidence="7 8">
    <name type="scientific">Simiduia agarivorans (strain DSM 21679 / JCM 13881 / BCRC 17597 / SA1)</name>
    <dbReference type="NCBI Taxonomy" id="1117647"/>
    <lineage>
        <taxon>Bacteria</taxon>
        <taxon>Pseudomonadati</taxon>
        <taxon>Pseudomonadota</taxon>
        <taxon>Gammaproteobacteria</taxon>
        <taxon>Cellvibrionales</taxon>
        <taxon>Cellvibrionaceae</taxon>
        <taxon>Simiduia</taxon>
    </lineage>
</organism>
<dbReference type="GO" id="GO:0005886">
    <property type="term" value="C:plasma membrane"/>
    <property type="evidence" value="ECO:0007669"/>
    <property type="project" value="InterPro"/>
</dbReference>
<dbReference type="EMBL" id="CP003746">
    <property type="protein sequence ID" value="AFU97733.1"/>
    <property type="molecule type" value="Genomic_DNA"/>
</dbReference>
<feature type="transmembrane region" description="Helical" evidence="5">
    <location>
        <begin position="45"/>
        <end position="71"/>
    </location>
</feature>
<reference evidence="7 8" key="1">
    <citation type="journal article" date="2013" name="Genome Announc.">
        <title>Complete genome sequence of Simiduia agarivorans SA1(T), a marine bacterium able to degrade a variety of polysaccharides.</title>
        <authorList>
            <person name="Lin S.Y."/>
            <person name="Shieh W.Y."/>
            <person name="Chen J.S."/>
            <person name="Tang S.L."/>
        </authorList>
    </citation>
    <scope>NUCLEOTIDE SEQUENCE [LARGE SCALE GENOMIC DNA]</scope>
    <source>
        <strain evidence="8">DSM 21679 / JCM 13881 / BCRC 17597 / SA1</strain>
    </source>
</reference>
<dbReference type="STRING" id="1117647.M5M_02570"/>
<dbReference type="InterPro" id="IPR010445">
    <property type="entry name" value="LapA_dom"/>
</dbReference>
<dbReference type="Pfam" id="PF06305">
    <property type="entry name" value="LapA_dom"/>
    <property type="match status" value="1"/>
</dbReference>
<dbReference type="HOGENOM" id="CLU_2439145_0_0_6"/>
<keyword evidence="4 5" id="KW-0472">Membrane</keyword>
<evidence type="ECO:0000256" key="3">
    <source>
        <dbReference type="ARBA" id="ARBA00022989"/>
    </source>
</evidence>
<proteinExistence type="predicted"/>
<dbReference type="Proteomes" id="UP000000466">
    <property type="component" value="Chromosome"/>
</dbReference>